<dbReference type="InterPro" id="IPR011622">
    <property type="entry name" value="7TMR_DISM_rcpt_extracell_dom2"/>
</dbReference>
<feature type="transmembrane region" description="Helical" evidence="4">
    <location>
        <begin position="372"/>
        <end position="390"/>
    </location>
</feature>
<dbReference type="SUPFAM" id="SSF55874">
    <property type="entry name" value="ATPase domain of HSP90 chaperone/DNA topoisomerase II/histidine kinase"/>
    <property type="match status" value="1"/>
</dbReference>
<dbReference type="InterPro" id="IPR003661">
    <property type="entry name" value="HisK_dim/P_dom"/>
</dbReference>
<feature type="transmembrane region" description="Helical" evidence="4">
    <location>
        <begin position="279"/>
        <end position="300"/>
    </location>
</feature>
<keyword evidence="5" id="KW-0732">Signal</keyword>
<evidence type="ECO:0000256" key="2">
    <source>
        <dbReference type="ARBA" id="ARBA00012438"/>
    </source>
</evidence>
<dbReference type="Pfam" id="PF02518">
    <property type="entry name" value="HATPase_c"/>
    <property type="match status" value="1"/>
</dbReference>
<keyword evidence="7" id="KW-0418">Kinase</keyword>
<feature type="domain" description="Histidine kinase" evidence="6">
    <location>
        <begin position="422"/>
        <end position="632"/>
    </location>
</feature>
<dbReference type="SMART" id="SM00388">
    <property type="entry name" value="HisKA"/>
    <property type="match status" value="1"/>
</dbReference>
<dbReference type="PANTHER" id="PTHR43547:SF2">
    <property type="entry name" value="HYBRID SIGNAL TRANSDUCTION HISTIDINE KINASE C"/>
    <property type="match status" value="1"/>
</dbReference>
<keyword evidence="4" id="KW-0812">Transmembrane</keyword>
<dbReference type="Gene3D" id="3.30.565.10">
    <property type="entry name" value="Histidine kinase-like ATPase, C-terminal domain"/>
    <property type="match status" value="1"/>
</dbReference>
<dbReference type="CDD" id="cd00075">
    <property type="entry name" value="HATPase"/>
    <property type="match status" value="1"/>
</dbReference>
<feature type="transmembrane region" description="Helical" evidence="4">
    <location>
        <begin position="306"/>
        <end position="328"/>
    </location>
</feature>
<evidence type="ECO:0000256" key="4">
    <source>
        <dbReference type="SAM" id="Phobius"/>
    </source>
</evidence>
<proteinExistence type="predicted"/>
<dbReference type="RefSeq" id="WP_187570266.1">
    <property type="nucleotide sequence ID" value="NZ_CP060711.1"/>
</dbReference>
<sequence length="632" mass="69740">MTSGVMFMLAMLLALALPALAQPLRFGADTPRVSLDGRQAHYADATGALSFETVSQPAFVRAHFRPLPEARSLGYDTRAHWFRVVLDPAAGAPERVVLTVGTPELEAVDVWVQQPDGGFREYAMGYHRPYGNRPLRTRLFALPTDVFPGMQLYIRVRTTNALNVHTTLWQVDAYTAYETRSNFYRGGYFGILLIAVTFYLILGGRLRDGVMLAYAGYVASQLLFHLGTNGYLPVLLGEESQWYTDALPRIGWLGGSMCIALMWDGLLRLKQRHPRIHRLFLFVVFFNLAFLPFALMPWLVGAWLLYAVKLANALNALVFFTGMGLLLLKWRQSRRGELMVYFVAFFIPMLGTAINSAMNLGLLSWNAATANFHQAATLVHVLVMSYGLALRLRQLQRDKADAEQDAALATRRAQEQRRFVAMLSHEFGNPLAAIDRAAQLLQLKLPELPPAEAQRLAQIRGNATTLAGFVDHFLMTEALDHGALALSRRPCAVREVLEGAMRAQGEAAQPRLRLLACVDGGFDLDPTLLGAALGNLLANALRYSPADSAVELRASRDARGLRIRVTDHGPGLSAEELEKLGTPYFRAASSLGKKGSGLGYHFTRRIVQAHGGTLTARSPRGSGLEVEIVLPE</sequence>
<evidence type="ECO:0000256" key="1">
    <source>
        <dbReference type="ARBA" id="ARBA00000085"/>
    </source>
</evidence>
<dbReference type="CDD" id="cd00082">
    <property type="entry name" value="HisKA"/>
    <property type="match status" value="1"/>
</dbReference>
<feature type="transmembrane region" description="Helical" evidence="4">
    <location>
        <begin position="340"/>
        <end position="360"/>
    </location>
</feature>
<dbReference type="SUPFAM" id="SSF47384">
    <property type="entry name" value="Homodimeric domain of signal transducing histidine kinase"/>
    <property type="match status" value="1"/>
</dbReference>
<dbReference type="AlphaFoldDB" id="A0A7G9QT26"/>
<dbReference type="Pfam" id="PF07695">
    <property type="entry name" value="7TMR-DISM_7TM"/>
    <property type="match status" value="1"/>
</dbReference>
<dbReference type="InterPro" id="IPR036097">
    <property type="entry name" value="HisK_dim/P_sf"/>
</dbReference>
<feature type="transmembrane region" description="Helical" evidence="4">
    <location>
        <begin position="183"/>
        <end position="202"/>
    </location>
</feature>
<gene>
    <name evidence="7" type="ORF">H9L17_15285</name>
</gene>
<name>A0A7G9QT26_9GAMM</name>
<keyword evidence="8" id="KW-1185">Reference proteome</keyword>
<dbReference type="EC" id="2.7.13.3" evidence="2"/>
<dbReference type="PROSITE" id="PS50109">
    <property type="entry name" value="HIS_KIN"/>
    <property type="match status" value="1"/>
</dbReference>
<dbReference type="PANTHER" id="PTHR43547">
    <property type="entry name" value="TWO-COMPONENT HISTIDINE KINASE"/>
    <property type="match status" value="1"/>
</dbReference>
<comment type="catalytic activity">
    <reaction evidence="1">
        <text>ATP + protein L-histidine = ADP + protein N-phospho-L-histidine.</text>
        <dbReference type="EC" id="2.7.13.3"/>
    </reaction>
</comment>
<dbReference type="Gene3D" id="2.60.40.2380">
    <property type="match status" value="1"/>
</dbReference>
<evidence type="ECO:0000256" key="5">
    <source>
        <dbReference type="SAM" id="SignalP"/>
    </source>
</evidence>
<keyword evidence="3" id="KW-0597">Phosphoprotein</keyword>
<dbReference type="GO" id="GO:0000155">
    <property type="term" value="F:phosphorelay sensor kinase activity"/>
    <property type="evidence" value="ECO:0007669"/>
    <property type="project" value="InterPro"/>
</dbReference>
<evidence type="ECO:0000313" key="7">
    <source>
        <dbReference type="EMBL" id="QNN46501.1"/>
    </source>
</evidence>
<dbReference type="InterPro" id="IPR005467">
    <property type="entry name" value="His_kinase_dom"/>
</dbReference>
<dbReference type="InterPro" id="IPR004358">
    <property type="entry name" value="Sig_transdc_His_kin-like_C"/>
</dbReference>
<dbReference type="KEGG" id="tbv:H9L17_15285"/>
<evidence type="ECO:0000259" key="6">
    <source>
        <dbReference type="PROSITE" id="PS50109"/>
    </source>
</evidence>
<dbReference type="Pfam" id="PF07696">
    <property type="entry name" value="7TMR-DISMED2"/>
    <property type="match status" value="1"/>
</dbReference>
<dbReference type="InterPro" id="IPR036890">
    <property type="entry name" value="HATPase_C_sf"/>
</dbReference>
<feature type="signal peptide" evidence="5">
    <location>
        <begin position="1"/>
        <end position="21"/>
    </location>
</feature>
<feature type="transmembrane region" description="Helical" evidence="4">
    <location>
        <begin position="209"/>
        <end position="226"/>
    </location>
</feature>
<dbReference type="EMBL" id="CP060711">
    <property type="protein sequence ID" value="QNN46501.1"/>
    <property type="molecule type" value="Genomic_DNA"/>
</dbReference>
<feature type="chain" id="PRO_5029006194" description="histidine kinase" evidence="5">
    <location>
        <begin position="22"/>
        <end position="632"/>
    </location>
</feature>
<dbReference type="Pfam" id="PF00512">
    <property type="entry name" value="HisKA"/>
    <property type="match status" value="1"/>
</dbReference>
<protein>
    <recommendedName>
        <fullName evidence="2">histidine kinase</fullName>
        <ecNumber evidence="2">2.7.13.3</ecNumber>
    </recommendedName>
</protein>
<evidence type="ECO:0000313" key="8">
    <source>
        <dbReference type="Proteomes" id="UP000515977"/>
    </source>
</evidence>
<dbReference type="InterPro" id="IPR011623">
    <property type="entry name" value="7TMR_DISM_rcpt_extracell_dom1"/>
</dbReference>
<keyword evidence="4" id="KW-1133">Transmembrane helix</keyword>
<evidence type="ECO:0000256" key="3">
    <source>
        <dbReference type="ARBA" id="ARBA00022553"/>
    </source>
</evidence>
<dbReference type="SMART" id="SM00387">
    <property type="entry name" value="HATPase_c"/>
    <property type="match status" value="1"/>
</dbReference>
<feature type="transmembrane region" description="Helical" evidence="4">
    <location>
        <begin position="246"/>
        <end position="267"/>
    </location>
</feature>
<dbReference type="PRINTS" id="PR00344">
    <property type="entry name" value="BCTRLSENSOR"/>
</dbReference>
<reference evidence="7 8" key="1">
    <citation type="submission" date="2020-08" db="EMBL/GenBank/DDBJ databases">
        <title>Genome sequence of Thermomonas brevis KACC 16975T.</title>
        <authorList>
            <person name="Hyun D.-W."/>
            <person name="Bae J.-W."/>
        </authorList>
    </citation>
    <scope>NUCLEOTIDE SEQUENCE [LARGE SCALE GENOMIC DNA]</scope>
    <source>
        <strain evidence="7 8">KACC 16975</strain>
    </source>
</reference>
<organism evidence="7 8">
    <name type="scientific">Thermomonas brevis</name>
    <dbReference type="NCBI Taxonomy" id="215691"/>
    <lineage>
        <taxon>Bacteria</taxon>
        <taxon>Pseudomonadati</taxon>
        <taxon>Pseudomonadota</taxon>
        <taxon>Gammaproteobacteria</taxon>
        <taxon>Lysobacterales</taxon>
        <taxon>Lysobacteraceae</taxon>
        <taxon>Thermomonas</taxon>
    </lineage>
</organism>
<accession>A0A7G9QT26</accession>
<keyword evidence="7" id="KW-0808">Transferase</keyword>
<dbReference type="Proteomes" id="UP000515977">
    <property type="component" value="Chromosome"/>
</dbReference>
<dbReference type="Gene3D" id="1.10.287.130">
    <property type="match status" value="1"/>
</dbReference>
<keyword evidence="4" id="KW-0472">Membrane</keyword>
<dbReference type="InterPro" id="IPR003594">
    <property type="entry name" value="HATPase_dom"/>
</dbReference>